<accession>A0A1W1H7Q9</accession>
<dbReference type="OrthoDB" id="5381303at2"/>
<dbReference type="RefSeq" id="WP_080804857.1">
    <property type="nucleotide sequence ID" value="NZ_LT828549.1"/>
</dbReference>
<dbReference type="Proteomes" id="UP000191931">
    <property type="component" value="Unassembled WGS sequence"/>
</dbReference>
<evidence type="ECO:0000256" key="1">
    <source>
        <dbReference type="SAM" id="SignalP"/>
    </source>
</evidence>
<proteinExistence type="predicted"/>
<feature type="signal peptide" evidence="1">
    <location>
        <begin position="1"/>
        <end position="21"/>
    </location>
</feature>
<dbReference type="STRING" id="1246637.MTBBW1_1380046"/>
<evidence type="ECO:0000313" key="3">
    <source>
        <dbReference type="Proteomes" id="UP000191931"/>
    </source>
</evidence>
<keyword evidence="1" id="KW-0732">Signal</keyword>
<dbReference type="EMBL" id="FWEV01000044">
    <property type="protein sequence ID" value="SLM28499.1"/>
    <property type="molecule type" value="Genomic_DNA"/>
</dbReference>
<gene>
    <name evidence="2" type="ORF">MTBBW1_1380046</name>
</gene>
<dbReference type="AlphaFoldDB" id="A0A1W1H7Q9"/>
<protein>
    <recommendedName>
        <fullName evidence="4">DUF4412 domain-containing protein</fullName>
    </recommendedName>
</protein>
<evidence type="ECO:0008006" key="4">
    <source>
        <dbReference type="Google" id="ProtNLM"/>
    </source>
</evidence>
<keyword evidence="3" id="KW-1185">Reference proteome</keyword>
<sequence>MKKLFLTAISMFLMTTANISAQEFSADMETNSSLMQETGKIYHKNSDISRTEMMGIITIMKRPKIYQIFDDTKKYYISDINEVKKNNPIANMDITDFKTWATHNNMKKIGNEKIEDFSCDIFEGNVKFEESQPPVHMKVWYSDKLNYALKTVMVLPDPAGTISNLAKNIKTGKQPDSLFELPAGYTMAKSMEEAMGIPDMSSLMQGAPAGIMETGNMPSMDDINSMQKKGGQSIPTPEEREKMIKKMQEMMKQMQQQQQQ</sequence>
<reference evidence="2 3" key="1">
    <citation type="submission" date="2017-03" db="EMBL/GenBank/DDBJ databases">
        <authorList>
            <person name="Afonso C.L."/>
            <person name="Miller P.J."/>
            <person name="Scott M.A."/>
            <person name="Spackman E."/>
            <person name="Goraichik I."/>
            <person name="Dimitrov K.M."/>
            <person name="Suarez D.L."/>
            <person name="Swayne D.E."/>
        </authorList>
    </citation>
    <scope>NUCLEOTIDE SEQUENCE [LARGE SCALE GENOMIC DNA]</scope>
    <source>
        <strain evidence="2">PRJEB14757</strain>
    </source>
</reference>
<organism evidence="2 3">
    <name type="scientific">Desulfamplus magnetovallimortis</name>
    <dbReference type="NCBI Taxonomy" id="1246637"/>
    <lineage>
        <taxon>Bacteria</taxon>
        <taxon>Pseudomonadati</taxon>
        <taxon>Thermodesulfobacteriota</taxon>
        <taxon>Desulfobacteria</taxon>
        <taxon>Desulfobacterales</taxon>
        <taxon>Desulfobacteraceae</taxon>
        <taxon>Desulfamplus</taxon>
    </lineage>
</organism>
<evidence type="ECO:0000313" key="2">
    <source>
        <dbReference type="EMBL" id="SLM28499.1"/>
    </source>
</evidence>
<name>A0A1W1H7Q9_9BACT</name>
<feature type="chain" id="PRO_5012348141" description="DUF4412 domain-containing protein" evidence="1">
    <location>
        <begin position="22"/>
        <end position="260"/>
    </location>
</feature>